<keyword evidence="2" id="KW-1185">Reference proteome</keyword>
<comment type="caution">
    <text evidence="1">The sequence shown here is derived from an EMBL/GenBank/DDBJ whole genome shotgun (WGS) entry which is preliminary data.</text>
</comment>
<protein>
    <submittedName>
        <fullName evidence="1">Uncharacterized protein</fullName>
    </submittedName>
</protein>
<proteinExistence type="predicted"/>
<name>A0A8I1A9U6_THEIN</name>
<dbReference type="AlphaFoldDB" id="A0A8I1A9U6"/>
<organism evidence="1 2">
    <name type="scientific">Thermoactinomyces intermedius</name>
    <dbReference type="NCBI Taxonomy" id="2024"/>
    <lineage>
        <taxon>Bacteria</taxon>
        <taxon>Bacillati</taxon>
        <taxon>Bacillota</taxon>
        <taxon>Bacilli</taxon>
        <taxon>Bacillales</taxon>
        <taxon>Thermoactinomycetaceae</taxon>
        <taxon>Thermoactinomyces</taxon>
    </lineage>
</organism>
<evidence type="ECO:0000313" key="2">
    <source>
        <dbReference type="Proteomes" id="UP000633619"/>
    </source>
</evidence>
<evidence type="ECO:0000313" key="1">
    <source>
        <dbReference type="EMBL" id="MBH8594086.1"/>
    </source>
</evidence>
<accession>A0A8I1A9U6</accession>
<dbReference type="Proteomes" id="UP000633619">
    <property type="component" value="Unassembled WGS sequence"/>
</dbReference>
<sequence length="118" mass="13685">MRIEELRKFVENSFNIRTYSNEFYAQSENNCAMVRITPGTTEPHVNRLNVQILLRNESAAQAEEKAWKIYKALRTKSRFFVGDAFVILCIANQPLYIGKDENQRTQYSINCSLITDGE</sequence>
<dbReference type="Pfam" id="PF12691">
    <property type="entry name" value="Phage_tail_terminator_6"/>
    <property type="match status" value="1"/>
</dbReference>
<gene>
    <name evidence="1" type="ORF">I8U20_01930</name>
</gene>
<dbReference type="EMBL" id="JAECVW010000001">
    <property type="protein sequence ID" value="MBH8594086.1"/>
    <property type="molecule type" value="Genomic_DNA"/>
</dbReference>
<reference evidence="1 2" key="1">
    <citation type="submission" date="2020-12" db="EMBL/GenBank/DDBJ databases">
        <title>WGS of Thermoactinomyces spp.</title>
        <authorList>
            <person name="Cheng K."/>
        </authorList>
    </citation>
    <scope>NUCLEOTIDE SEQUENCE [LARGE SCALE GENOMIC DNA]</scope>
    <source>
        <strain evidence="2">CICC 10671\DSM 43846</strain>
    </source>
</reference>
<dbReference type="RefSeq" id="WP_181729158.1">
    <property type="nucleotide sequence ID" value="NZ_JACEIR010000001.1"/>
</dbReference>
<dbReference type="InterPro" id="IPR024411">
    <property type="entry name" value="Tail_terminator_phage"/>
</dbReference>